<dbReference type="InterPro" id="IPR008271">
    <property type="entry name" value="Ser/Thr_kinase_AS"/>
</dbReference>
<keyword evidence="9" id="KW-1185">Reference proteome</keyword>
<dbReference type="SMART" id="SM00220">
    <property type="entry name" value="S_TKc"/>
    <property type="match status" value="1"/>
</dbReference>
<dbReference type="GO" id="GO:0005829">
    <property type="term" value="C:cytosol"/>
    <property type="evidence" value="ECO:0007669"/>
    <property type="project" value="TreeGrafter"/>
</dbReference>
<dbReference type="Pfam" id="PF00069">
    <property type="entry name" value="Pkinase"/>
    <property type="match status" value="1"/>
</dbReference>
<evidence type="ECO:0000256" key="6">
    <source>
        <dbReference type="RuleBase" id="RU000304"/>
    </source>
</evidence>
<evidence type="ECO:0000256" key="3">
    <source>
        <dbReference type="ARBA" id="ARBA00022777"/>
    </source>
</evidence>
<feature type="domain" description="Protein kinase" evidence="7">
    <location>
        <begin position="11"/>
        <end position="269"/>
    </location>
</feature>
<dbReference type="GO" id="GO:0005776">
    <property type="term" value="C:autophagosome"/>
    <property type="evidence" value="ECO:0007669"/>
    <property type="project" value="TreeGrafter"/>
</dbReference>
<dbReference type="PANTHER" id="PTHR24348">
    <property type="entry name" value="SERINE/THREONINE-PROTEIN KINASE UNC-51-RELATED"/>
    <property type="match status" value="1"/>
</dbReference>
<dbReference type="GO" id="GO:0016020">
    <property type="term" value="C:membrane"/>
    <property type="evidence" value="ECO:0007669"/>
    <property type="project" value="TreeGrafter"/>
</dbReference>
<keyword evidence="1" id="KW-0808">Transferase</keyword>
<dbReference type="GO" id="GO:0000407">
    <property type="term" value="C:phagophore assembly site"/>
    <property type="evidence" value="ECO:0007669"/>
    <property type="project" value="TreeGrafter"/>
</dbReference>
<evidence type="ECO:0000256" key="4">
    <source>
        <dbReference type="ARBA" id="ARBA00022840"/>
    </source>
</evidence>
<keyword evidence="4 5" id="KW-0067">ATP-binding</keyword>
<organism evidence="8 9">
    <name type="scientific">Paramecium octaurelia</name>
    <dbReference type="NCBI Taxonomy" id="43137"/>
    <lineage>
        <taxon>Eukaryota</taxon>
        <taxon>Sar</taxon>
        <taxon>Alveolata</taxon>
        <taxon>Ciliophora</taxon>
        <taxon>Intramacronucleata</taxon>
        <taxon>Oligohymenophorea</taxon>
        <taxon>Peniculida</taxon>
        <taxon>Parameciidae</taxon>
        <taxon>Paramecium</taxon>
    </lineage>
</organism>
<accession>A0A8S1X439</accession>
<name>A0A8S1X439_PAROT</name>
<dbReference type="GO" id="GO:0010506">
    <property type="term" value="P:regulation of autophagy"/>
    <property type="evidence" value="ECO:0007669"/>
    <property type="project" value="InterPro"/>
</dbReference>
<gene>
    <name evidence="8" type="ORF">POCTA_138.1.T1100081</name>
</gene>
<evidence type="ECO:0000313" key="9">
    <source>
        <dbReference type="Proteomes" id="UP000683925"/>
    </source>
</evidence>
<dbReference type="OrthoDB" id="541276at2759"/>
<keyword evidence="6" id="KW-0723">Serine/threonine-protein kinase</keyword>
<dbReference type="PROSITE" id="PS00108">
    <property type="entry name" value="PROTEIN_KINASE_ST"/>
    <property type="match status" value="1"/>
</dbReference>
<protein>
    <recommendedName>
        <fullName evidence="7">Protein kinase domain-containing protein</fullName>
    </recommendedName>
</protein>
<dbReference type="EMBL" id="CAJJDP010000110">
    <property type="protein sequence ID" value="CAD8195862.1"/>
    <property type="molecule type" value="Genomic_DNA"/>
</dbReference>
<feature type="binding site" evidence="5">
    <location>
        <position position="39"/>
    </location>
    <ligand>
        <name>ATP</name>
        <dbReference type="ChEBI" id="CHEBI:30616"/>
    </ligand>
</feature>
<sequence>MKRVIMQKRDYKFLQVIGSGSFAKVYLAENSKNQQFAIKVIPIELDGSQKQLQYFEQEIQIYKNIKNDNGNENVVALIEEFREDLEIYCVFEFCRNGDLNNLLKNSKLEEDEIKPIFIEILKGMKYIHQKGIVHRDLKIDNILIDENKVVKIADFGFAKYYNQNDVLTSYCGTPATMAPEVLNQEEYDYKCDIWSLGVILYYMIYRKYHFSSKVRSLMDLVRELQNFKINFDDTVLQLSDDGKDLLSRMLDSNKITRIDYEQLFCHPWLQGALNDNVKNSKIVINKLFVKQEHKLLGGIVRKFRFLKAEYLAILGQIQQLCKDEAVISHFANLHKLIDEEKQHIQYISQSMLVKQNDSIIDYKIETYKTLDEVYKIIQYENLDMVKIESELINFLNNYRLSNYIKIILNGNYTQEELDNIQQSIVEVDLDLDLQELKHLFKLETNQIDSQLECRVDLWNQGRQLKCMGQSIQQSHQQRLERPSIQMSF</sequence>
<dbReference type="PROSITE" id="PS50011">
    <property type="entry name" value="PROTEIN_KINASE_DOM"/>
    <property type="match status" value="1"/>
</dbReference>
<dbReference type="GO" id="GO:0000045">
    <property type="term" value="P:autophagosome assembly"/>
    <property type="evidence" value="ECO:0007669"/>
    <property type="project" value="TreeGrafter"/>
</dbReference>
<evidence type="ECO:0000256" key="1">
    <source>
        <dbReference type="ARBA" id="ARBA00022679"/>
    </source>
</evidence>
<dbReference type="Proteomes" id="UP000683925">
    <property type="component" value="Unassembled WGS sequence"/>
</dbReference>
<reference evidence="8" key="1">
    <citation type="submission" date="2021-01" db="EMBL/GenBank/DDBJ databases">
        <authorList>
            <consortium name="Genoscope - CEA"/>
            <person name="William W."/>
        </authorList>
    </citation>
    <scope>NUCLEOTIDE SEQUENCE</scope>
</reference>
<dbReference type="PROSITE" id="PS00107">
    <property type="entry name" value="PROTEIN_KINASE_ATP"/>
    <property type="match status" value="1"/>
</dbReference>
<comment type="similarity">
    <text evidence="6">Belongs to the protein kinase superfamily.</text>
</comment>
<dbReference type="PANTHER" id="PTHR24348:SF22">
    <property type="entry name" value="NON-SPECIFIC SERINE_THREONINE PROTEIN KINASE"/>
    <property type="match status" value="1"/>
</dbReference>
<dbReference type="AlphaFoldDB" id="A0A8S1X439"/>
<dbReference type="GO" id="GO:0004674">
    <property type="term" value="F:protein serine/threonine kinase activity"/>
    <property type="evidence" value="ECO:0007669"/>
    <property type="project" value="UniProtKB-KW"/>
</dbReference>
<evidence type="ECO:0000313" key="8">
    <source>
        <dbReference type="EMBL" id="CAD8195862.1"/>
    </source>
</evidence>
<dbReference type="GO" id="GO:0005524">
    <property type="term" value="F:ATP binding"/>
    <property type="evidence" value="ECO:0007669"/>
    <property type="project" value="UniProtKB-UniRule"/>
</dbReference>
<dbReference type="InterPro" id="IPR045269">
    <property type="entry name" value="Atg1-like"/>
</dbReference>
<proteinExistence type="inferred from homology"/>
<evidence type="ECO:0000259" key="7">
    <source>
        <dbReference type="PROSITE" id="PS50011"/>
    </source>
</evidence>
<keyword evidence="3" id="KW-0418">Kinase</keyword>
<dbReference type="OMA" id="EQEIQIY"/>
<evidence type="ECO:0000256" key="5">
    <source>
        <dbReference type="PROSITE-ProRule" id="PRU10141"/>
    </source>
</evidence>
<evidence type="ECO:0000256" key="2">
    <source>
        <dbReference type="ARBA" id="ARBA00022741"/>
    </source>
</evidence>
<dbReference type="InterPro" id="IPR017441">
    <property type="entry name" value="Protein_kinase_ATP_BS"/>
</dbReference>
<comment type="caution">
    <text evidence="8">The sequence shown here is derived from an EMBL/GenBank/DDBJ whole genome shotgun (WGS) entry which is preliminary data.</text>
</comment>
<dbReference type="InterPro" id="IPR000719">
    <property type="entry name" value="Prot_kinase_dom"/>
</dbReference>
<keyword evidence="2 5" id="KW-0547">Nucleotide-binding</keyword>